<comment type="function">
    <text evidence="7 11">Cleaves peptides in various proteins in a process that requires ATP hydrolysis. Has a chymotrypsin-like activity. Plays a major role in the degradation of misfolded proteins.</text>
</comment>
<dbReference type="AlphaFoldDB" id="A0A451D1Y2"/>
<evidence type="ECO:0000256" key="3">
    <source>
        <dbReference type="ARBA" id="ARBA00022670"/>
    </source>
</evidence>
<dbReference type="GO" id="GO:0006515">
    <property type="term" value="P:protein quality control for misfolded or incompletely synthesized proteins"/>
    <property type="evidence" value="ECO:0007669"/>
    <property type="project" value="TreeGrafter"/>
</dbReference>
<evidence type="ECO:0000256" key="7">
    <source>
        <dbReference type="HAMAP-Rule" id="MF_00444"/>
    </source>
</evidence>
<evidence type="ECO:0000256" key="2">
    <source>
        <dbReference type="ARBA" id="ARBA00022490"/>
    </source>
</evidence>
<evidence type="ECO:0000256" key="12">
    <source>
        <dbReference type="RuleBase" id="RU003567"/>
    </source>
</evidence>
<comment type="subcellular location">
    <subcellularLocation>
        <location evidence="7">Cytoplasm</location>
    </subcellularLocation>
</comment>
<dbReference type="RefSeq" id="WP_157993402.1">
    <property type="nucleotide sequence ID" value="NZ_LR217703.1"/>
</dbReference>
<evidence type="ECO:0000256" key="5">
    <source>
        <dbReference type="ARBA" id="ARBA00022825"/>
    </source>
</evidence>
<proteinExistence type="inferred from homology"/>
<organism evidence="13 14">
    <name type="scientific">Candidatus Erwinia haradaeae</name>
    <dbReference type="NCBI Taxonomy" id="1922217"/>
    <lineage>
        <taxon>Bacteria</taxon>
        <taxon>Pseudomonadati</taxon>
        <taxon>Pseudomonadota</taxon>
        <taxon>Gammaproteobacteria</taxon>
        <taxon>Enterobacterales</taxon>
        <taxon>Erwiniaceae</taxon>
        <taxon>Erwinia</taxon>
    </lineage>
</organism>
<dbReference type="InterPro" id="IPR029045">
    <property type="entry name" value="ClpP/crotonase-like_dom_sf"/>
</dbReference>
<dbReference type="InterPro" id="IPR001907">
    <property type="entry name" value="ClpP"/>
</dbReference>
<gene>
    <name evidence="7 13" type="primary">clpP</name>
    <name evidence="13" type="ORF">ERCICUMA2628_168</name>
</gene>
<dbReference type="PROSITE" id="PS00381">
    <property type="entry name" value="CLP_PROTEASE_SER"/>
    <property type="match status" value="1"/>
</dbReference>
<dbReference type="GO" id="GO:0009368">
    <property type="term" value="C:endopeptidase Clp complex"/>
    <property type="evidence" value="ECO:0007669"/>
    <property type="project" value="TreeGrafter"/>
</dbReference>
<dbReference type="PANTHER" id="PTHR10381:SF70">
    <property type="entry name" value="ATP-DEPENDENT CLP PROTEASE PROTEOLYTIC SUBUNIT"/>
    <property type="match status" value="1"/>
</dbReference>
<evidence type="ECO:0000256" key="11">
    <source>
        <dbReference type="RuleBase" id="RU000550"/>
    </source>
</evidence>
<feature type="active site" evidence="8">
    <location>
        <position position="111"/>
    </location>
</feature>
<evidence type="ECO:0000313" key="13">
    <source>
        <dbReference type="EMBL" id="VFP79618.1"/>
    </source>
</evidence>
<dbReference type="InterPro" id="IPR018215">
    <property type="entry name" value="ClpP_Ser_AS"/>
</dbReference>
<dbReference type="EMBL" id="LR217703">
    <property type="protein sequence ID" value="VFP79618.1"/>
    <property type="molecule type" value="Genomic_DNA"/>
</dbReference>
<keyword evidence="5 7" id="KW-0720">Serine protease</keyword>
<dbReference type="GO" id="GO:0051117">
    <property type="term" value="F:ATPase binding"/>
    <property type="evidence" value="ECO:0007669"/>
    <property type="project" value="TreeGrafter"/>
</dbReference>
<comment type="similarity">
    <text evidence="1 7 12">Belongs to the peptidase S14 family.</text>
</comment>
<dbReference type="GO" id="GO:0004176">
    <property type="term" value="F:ATP-dependent peptidase activity"/>
    <property type="evidence" value="ECO:0007669"/>
    <property type="project" value="InterPro"/>
</dbReference>
<keyword evidence="4 7" id="KW-0378">Hydrolase</keyword>
<evidence type="ECO:0000256" key="6">
    <source>
        <dbReference type="ARBA" id="ARBA00034021"/>
    </source>
</evidence>
<comment type="subunit">
    <text evidence="7">Fourteen ClpP subunits assemble into 2 heptameric rings which stack back to back to give a disk-like structure with a central cavity, resembling the structure of eukaryotic proteasomes.</text>
</comment>
<dbReference type="PRINTS" id="PR00127">
    <property type="entry name" value="CLPPROTEASEP"/>
</dbReference>
<dbReference type="PROSITE" id="PS00382">
    <property type="entry name" value="CLP_PROTEASE_HIS"/>
    <property type="match status" value="1"/>
</dbReference>
<dbReference type="InterPro" id="IPR023562">
    <property type="entry name" value="ClpP/TepA"/>
</dbReference>
<dbReference type="PANTHER" id="PTHR10381">
    <property type="entry name" value="ATP-DEPENDENT CLP PROTEASE PROTEOLYTIC SUBUNIT"/>
    <property type="match status" value="1"/>
</dbReference>
<evidence type="ECO:0000256" key="10">
    <source>
        <dbReference type="RuleBase" id="RU000549"/>
    </source>
</evidence>
<dbReference type="FunFam" id="3.90.226.10:FF:000001">
    <property type="entry name" value="ATP-dependent Clp protease proteolytic subunit"/>
    <property type="match status" value="1"/>
</dbReference>
<evidence type="ECO:0000256" key="9">
    <source>
        <dbReference type="PROSITE-ProRule" id="PRU10086"/>
    </source>
</evidence>
<dbReference type="HAMAP" id="MF_00444">
    <property type="entry name" value="ClpP"/>
    <property type="match status" value="1"/>
</dbReference>
<comment type="catalytic activity">
    <reaction evidence="6 7 9">
        <text>Hydrolysis of proteins to small peptides in the presence of ATP and magnesium. alpha-casein is the usual test substrate. In the absence of ATP, only oligopeptides shorter than five residues are hydrolyzed (such as succinyl-Leu-Tyr-|-NHMec, and Leu-Tyr-Leu-|-Tyr-Trp, in which cleavage of the -Tyr-|-Leu- and -Tyr-|-Trp bonds also occurs).</text>
        <dbReference type="EC" id="3.4.21.92"/>
    </reaction>
</comment>
<dbReference type="InterPro" id="IPR033135">
    <property type="entry name" value="ClpP_His_AS"/>
</dbReference>
<dbReference type="CDD" id="cd07017">
    <property type="entry name" value="S14_ClpP_2"/>
    <property type="match status" value="1"/>
</dbReference>
<dbReference type="NCBIfam" id="NF009205">
    <property type="entry name" value="PRK12553.1"/>
    <property type="match status" value="1"/>
</dbReference>
<reference evidence="13 14" key="1">
    <citation type="submission" date="2019-02" db="EMBL/GenBank/DDBJ databases">
        <authorList>
            <person name="Manzano-Marin A."/>
            <person name="Manzano-Marin A."/>
        </authorList>
    </citation>
    <scope>NUCLEOTIDE SEQUENCE [LARGE SCALE GENOMIC DNA]</scope>
    <source>
        <strain evidence="13 14">ErCicuneomaculata</strain>
    </source>
</reference>
<dbReference type="SUPFAM" id="SSF52096">
    <property type="entry name" value="ClpP/crotonase"/>
    <property type="match status" value="1"/>
</dbReference>
<dbReference type="GO" id="GO:0004252">
    <property type="term" value="F:serine-type endopeptidase activity"/>
    <property type="evidence" value="ECO:0007669"/>
    <property type="project" value="UniProtKB-UniRule"/>
</dbReference>
<accession>A0A451D1Y2</accession>
<sequence length="207" mass="23500" precursor="true">MLYCDQEKCTKSHMALVPMVIEHTTRGERSYDIYSRLLKERIIFLIGPVEDHMANLIVAQMLFLEAENPEKDIHLYINSPGGVITAGMSIYDTMQFIKPNINTICMGQACSMGAFLLTAGTKGKRYCLPHARVMIHQPLGGFHGQASDIDIHAREIIRTKQLMNKLMAKHTGQTIHTIEHDTNRDRFLSAQESIHYGLVDSILFERN</sequence>
<dbReference type="GO" id="GO:0005737">
    <property type="term" value="C:cytoplasm"/>
    <property type="evidence" value="ECO:0007669"/>
    <property type="project" value="UniProtKB-SubCell"/>
</dbReference>
<dbReference type="NCBIfam" id="NF001368">
    <property type="entry name" value="PRK00277.1"/>
    <property type="match status" value="1"/>
</dbReference>
<feature type="active site" evidence="7 9">
    <location>
        <position position="136"/>
    </location>
</feature>
<keyword evidence="2 7" id="KW-0963">Cytoplasm</keyword>
<evidence type="ECO:0000256" key="1">
    <source>
        <dbReference type="ARBA" id="ARBA00007039"/>
    </source>
</evidence>
<evidence type="ECO:0000313" key="14">
    <source>
        <dbReference type="Proteomes" id="UP000294412"/>
    </source>
</evidence>
<protein>
    <recommendedName>
        <fullName evidence="7 12">ATP-dependent Clp protease proteolytic subunit</fullName>
        <ecNumber evidence="7 10">3.4.21.92</ecNumber>
    </recommendedName>
    <alternativeName>
        <fullName evidence="7">Endopeptidase Clp</fullName>
    </alternativeName>
</protein>
<evidence type="ECO:0000256" key="4">
    <source>
        <dbReference type="ARBA" id="ARBA00022801"/>
    </source>
</evidence>
<dbReference type="NCBIfam" id="TIGR00493">
    <property type="entry name" value="clpP"/>
    <property type="match status" value="1"/>
</dbReference>
<dbReference type="Gene3D" id="3.90.226.10">
    <property type="entry name" value="2-enoyl-CoA Hydratase, Chain A, domain 1"/>
    <property type="match status" value="1"/>
</dbReference>
<evidence type="ECO:0000256" key="8">
    <source>
        <dbReference type="PROSITE-ProRule" id="PRU10085"/>
    </source>
</evidence>
<dbReference type="EC" id="3.4.21.92" evidence="7 10"/>
<dbReference type="OrthoDB" id="9802800at2"/>
<name>A0A451D1Y2_9GAMM</name>
<dbReference type="Pfam" id="PF00574">
    <property type="entry name" value="CLP_protease"/>
    <property type="match status" value="1"/>
</dbReference>
<keyword evidence="3 7" id="KW-0645">Protease</keyword>
<feature type="active site" description="Nucleophile" evidence="7">
    <location>
        <position position="111"/>
    </location>
</feature>
<dbReference type="Proteomes" id="UP000294412">
    <property type="component" value="Chromosome"/>
</dbReference>